<evidence type="ECO:0000313" key="1">
    <source>
        <dbReference type="EMBL" id="KAI3825919.1"/>
    </source>
</evidence>
<gene>
    <name evidence="1" type="ORF">L1987_07660</name>
</gene>
<keyword evidence="2" id="KW-1185">Reference proteome</keyword>
<evidence type="ECO:0000313" key="2">
    <source>
        <dbReference type="Proteomes" id="UP001056120"/>
    </source>
</evidence>
<protein>
    <submittedName>
        <fullName evidence="1">Uncharacterized protein</fullName>
    </submittedName>
</protein>
<dbReference type="Proteomes" id="UP001056120">
    <property type="component" value="Linkage Group LG02"/>
</dbReference>
<name>A0ACB9K169_9ASTR</name>
<reference evidence="1 2" key="2">
    <citation type="journal article" date="2022" name="Mol. Ecol. Resour.">
        <title>The genomes of chicory, endive, great burdock and yacon provide insights into Asteraceae paleo-polyploidization history and plant inulin production.</title>
        <authorList>
            <person name="Fan W."/>
            <person name="Wang S."/>
            <person name="Wang H."/>
            <person name="Wang A."/>
            <person name="Jiang F."/>
            <person name="Liu H."/>
            <person name="Zhao H."/>
            <person name="Xu D."/>
            <person name="Zhang Y."/>
        </authorList>
    </citation>
    <scope>NUCLEOTIDE SEQUENCE [LARGE SCALE GENOMIC DNA]</scope>
    <source>
        <strain evidence="2">cv. Yunnan</strain>
        <tissue evidence="1">Leaves</tissue>
    </source>
</reference>
<comment type="caution">
    <text evidence="1">The sequence shown here is derived from an EMBL/GenBank/DDBJ whole genome shotgun (WGS) entry which is preliminary data.</text>
</comment>
<dbReference type="EMBL" id="CM042019">
    <property type="protein sequence ID" value="KAI3825919.1"/>
    <property type="molecule type" value="Genomic_DNA"/>
</dbReference>
<proteinExistence type="predicted"/>
<organism evidence="1 2">
    <name type="scientific">Smallanthus sonchifolius</name>
    <dbReference type="NCBI Taxonomy" id="185202"/>
    <lineage>
        <taxon>Eukaryota</taxon>
        <taxon>Viridiplantae</taxon>
        <taxon>Streptophyta</taxon>
        <taxon>Embryophyta</taxon>
        <taxon>Tracheophyta</taxon>
        <taxon>Spermatophyta</taxon>
        <taxon>Magnoliopsida</taxon>
        <taxon>eudicotyledons</taxon>
        <taxon>Gunneridae</taxon>
        <taxon>Pentapetalae</taxon>
        <taxon>asterids</taxon>
        <taxon>campanulids</taxon>
        <taxon>Asterales</taxon>
        <taxon>Asteraceae</taxon>
        <taxon>Asteroideae</taxon>
        <taxon>Heliantheae alliance</taxon>
        <taxon>Millerieae</taxon>
        <taxon>Smallanthus</taxon>
    </lineage>
</organism>
<sequence length="293" mass="33008">MANHLSRSIEMHHRMLFFESRYHALLSRHNDFGAYLESVMLEKRALLKEMEEKGRQLRRESEIVRLREEISGLSQQVSDKEAECVRTSSELNLLQVDLDHARGEVRTLEGAERELKARLARLDEDKQHLETLLADKEDAWALEKGVLVAERDELKASLATMSAQKETLVLENHRLSFERDWLIGTGFRLFYERLRGSREWLLLVGAVNKAAKAVGFQEGLAAGYAGSVAQVPLESVEGYDPDAFQRLCESTTTLQTSSHSLVTRLTNLTQASLDVLKTLFTGIPTPSSSVAPS</sequence>
<reference evidence="2" key="1">
    <citation type="journal article" date="2022" name="Mol. Ecol. Resour.">
        <title>The genomes of chicory, endive, great burdock and yacon provide insights into Asteraceae palaeo-polyploidization history and plant inulin production.</title>
        <authorList>
            <person name="Fan W."/>
            <person name="Wang S."/>
            <person name="Wang H."/>
            <person name="Wang A."/>
            <person name="Jiang F."/>
            <person name="Liu H."/>
            <person name="Zhao H."/>
            <person name="Xu D."/>
            <person name="Zhang Y."/>
        </authorList>
    </citation>
    <scope>NUCLEOTIDE SEQUENCE [LARGE SCALE GENOMIC DNA]</scope>
    <source>
        <strain evidence="2">cv. Yunnan</strain>
    </source>
</reference>
<accession>A0ACB9K169</accession>